<dbReference type="Proteomes" id="UP001431783">
    <property type="component" value="Unassembled WGS sequence"/>
</dbReference>
<name>A0AAW1UG53_9CUCU</name>
<comment type="caution">
    <text evidence="2">The sequence shown here is derived from an EMBL/GenBank/DDBJ whole genome shotgun (WGS) entry which is preliminary data.</text>
</comment>
<proteinExistence type="predicted"/>
<protein>
    <submittedName>
        <fullName evidence="2">Uncharacterized protein</fullName>
    </submittedName>
</protein>
<evidence type="ECO:0000313" key="3">
    <source>
        <dbReference type="Proteomes" id="UP001431783"/>
    </source>
</evidence>
<sequence length="143" mass="15563">MFLDIPPMMCSIILEFAGLQEQTVSGGGADRPTPEPANEAEEGNSGHQRTERAGETSAGTKSGGRRRVTSRSKLADDVDVDGRAAQPNQLREGVLFRELKWEDPPPRTGSVRKLARSENGCIQKTPSFTASNYGKGFSLWLKD</sequence>
<evidence type="ECO:0000256" key="1">
    <source>
        <dbReference type="SAM" id="MobiDB-lite"/>
    </source>
</evidence>
<dbReference type="AlphaFoldDB" id="A0AAW1UG53"/>
<gene>
    <name evidence="2" type="ORF">WA026_003965</name>
</gene>
<dbReference type="EMBL" id="JARQZJ010000061">
    <property type="protein sequence ID" value="KAK9879122.1"/>
    <property type="molecule type" value="Genomic_DNA"/>
</dbReference>
<evidence type="ECO:0000313" key="2">
    <source>
        <dbReference type="EMBL" id="KAK9879122.1"/>
    </source>
</evidence>
<feature type="compositionally biased region" description="Basic and acidic residues" evidence="1">
    <location>
        <begin position="73"/>
        <end position="82"/>
    </location>
</feature>
<feature type="region of interest" description="Disordered" evidence="1">
    <location>
        <begin position="23"/>
        <end position="87"/>
    </location>
</feature>
<keyword evidence="3" id="KW-1185">Reference proteome</keyword>
<accession>A0AAW1UG53</accession>
<reference evidence="2 3" key="1">
    <citation type="submission" date="2023-03" db="EMBL/GenBank/DDBJ databases">
        <title>Genome insight into feeding habits of ladybird beetles.</title>
        <authorList>
            <person name="Li H.-S."/>
            <person name="Huang Y.-H."/>
            <person name="Pang H."/>
        </authorList>
    </citation>
    <scope>NUCLEOTIDE SEQUENCE [LARGE SCALE GENOMIC DNA]</scope>
    <source>
        <strain evidence="2">SYSU_2023b</strain>
        <tissue evidence="2">Whole body</tissue>
    </source>
</reference>
<organism evidence="2 3">
    <name type="scientific">Henosepilachna vigintioctopunctata</name>
    <dbReference type="NCBI Taxonomy" id="420089"/>
    <lineage>
        <taxon>Eukaryota</taxon>
        <taxon>Metazoa</taxon>
        <taxon>Ecdysozoa</taxon>
        <taxon>Arthropoda</taxon>
        <taxon>Hexapoda</taxon>
        <taxon>Insecta</taxon>
        <taxon>Pterygota</taxon>
        <taxon>Neoptera</taxon>
        <taxon>Endopterygota</taxon>
        <taxon>Coleoptera</taxon>
        <taxon>Polyphaga</taxon>
        <taxon>Cucujiformia</taxon>
        <taxon>Coccinelloidea</taxon>
        <taxon>Coccinellidae</taxon>
        <taxon>Epilachninae</taxon>
        <taxon>Epilachnini</taxon>
        <taxon>Henosepilachna</taxon>
    </lineage>
</organism>